<dbReference type="AlphaFoldDB" id="A0A939JEV3"/>
<evidence type="ECO:0000256" key="1">
    <source>
        <dbReference type="SAM" id="MobiDB-lite"/>
    </source>
</evidence>
<evidence type="ECO:0000313" key="4">
    <source>
        <dbReference type="Proteomes" id="UP000664167"/>
    </source>
</evidence>
<dbReference type="RefSeq" id="WP_206962889.1">
    <property type="nucleotide sequence ID" value="NZ_BAAAJJ010000018.1"/>
</dbReference>
<feature type="chain" id="PRO_5038645320" description="Lipoprotein" evidence="2">
    <location>
        <begin position="23"/>
        <end position="160"/>
    </location>
</feature>
<comment type="caution">
    <text evidence="3">The sequence shown here is derived from an EMBL/GenBank/DDBJ whole genome shotgun (WGS) entry which is preliminary data.</text>
</comment>
<protein>
    <recommendedName>
        <fullName evidence="5">Lipoprotein</fullName>
    </recommendedName>
</protein>
<dbReference type="EMBL" id="JAFLRJ010000151">
    <property type="protein sequence ID" value="MBO0513466.1"/>
    <property type="molecule type" value="Genomic_DNA"/>
</dbReference>
<accession>A0A939JEV3</accession>
<feature type="compositionally biased region" description="Low complexity" evidence="1">
    <location>
        <begin position="36"/>
        <end position="53"/>
    </location>
</feature>
<proteinExistence type="predicted"/>
<organism evidence="3 4">
    <name type="scientific">Streptomyces beijiangensis</name>
    <dbReference type="NCBI Taxonomy" id="163361"/>
    <lineage>
        <taxon>Bacteria</taxon>
        <taxon>Bacillati</taxon>
        <taxon>Actinomycetota</taxon>
        <taxon>Actinomycetes</taxon>
        <taxon>Kitasatosporales</taxon>
        <taxon>Streptomycetaceae</taxon>
        <taxon>Streptomyces</taxon>
    </lineage>
</organism>
<gene>
    <name evidence="3" type="ORF">J0695_16905</name>
</gene>
<dbReference type="PROSITE" id="PS51257">
    <property type="entry name" value="PROKAR_LIPOPROTEIN"/>
    <property type="match status" value="1"/>
</dbReference>
<feature type="region of interest" description="Disordered" evidence="1">
    <location>
        <begin position="25"/>
        <end position="66"/>
    </location>
</feature>
<reference evidence="3" key="1">
    <citation type="submission" date="2021-03" db="EMBL/GenBank/DDBJ databases">
        <title>Streptomyces poriferae sp. nov., a novel marine sponge-derived Actinobacteria species with anti-MRSA activity.</title>
        <authorList>
            <person name="Sandoval-Powers M."/>
            <person name="Kralova S."/>
            <person name="Nguyen G.-S."/>
            <person name="Fawwal D."/>
            <person name="Degnes K."/>
            <person name="Klinkenberg G."/>
            <person name="Sletta H."/>
            <person name="Wentzel A."/>
            <person name="Liles M.R."/>
        </authorList>
    </citation>
    <scope>NUCLEOTIDE SEQUENCE</scope>
    <source>
        <strain evidence="3">DSM 41794</strain>
    </source>
</reference>
<dbReference type="Proteomes" id="UP000664167">
    <property type="component" value="Unassembled WGS sequence"/>
</dbReference>
<keyword evidence="2" id="KW-0732">Signal</keyword>
<evidence type="ECO:0000256" key="2">
    <source>
        <dbReference type="SAM" id="SignalP"/>
    </source>
</evidence>
<name>A0A939JEV3_9ACTN</name>
<keyword evidence="4" id="KW-1185">Reference proteome</keyword>
<feature type="signal peptide" evidence="2">
    <location>
        <begin position="1"/>
        <end position="22"/>
    </location>
</feature>
<sequence>MRRLVRTTALTAVATAAALALAGCSSSDKDTSDNGSATAAASKSPAPTGDSGSSTGGGSGKSADIDGTWVAQTDGKTIALSVSGKIAAIAGEHVCTGTVADMGKQMLTLKCADGNTDRTMGAVESADGKTLVVSWDAGIKDTFTKPGDMKLPSGITLPKT</sequence>
<evidence type="ECO:0000313" key="3">
    <source>
        <dbReference type="EMBL" id="MBO0513466.1"/>
    </source>
</evidence>
<evidence type="ECO:0008006" key="5">
    <source>
        <dbReference type="Google" id="ProtNLM"/>
    </source>
</evidence>